<feature type="compositionally biased region" description="Polar residues" evidence="1">
    <location>
        <begin position="58"/>
        <end position="73"/>
    </location>
</feature>
<reference evidence="2" key="1">
    <citation type="journal article" date="2014" name="PLoS ONE">
        <title>Transcriptome-Based Identification of ABC Transporters in the Western Tarnished Plant Bug Lygus hesperus.</title>
        <authorList>
            <person name="Hull J.J."/>
            <person name="Chaney K."/>
            <person name="Geib S.M."/>
            <person name="Fabrick J.A."/>
            <person name="Brent C.S."/>
            <person name="Walsh D."/>
            <person name="Lavine L.C."/>
        </authorList>
    </citation>
    <scope>NUCLEOTIDE SEQUENCE</scope>
</reference>
<dbReference type="EMBL" id="GBHO01012934">
    <property type="protein sequence ID" value="JAG30670.1"/>
    <property type="molecule type" value="Transcribed_RNA"/>
</dbReference>
<reference evidence="3" key="3">
    <citation type="journal article" date="2016" name="Gigascience">
        <title>De novo construction of an expanded transcriptome assembly for the western tarnished plant bug, Lygus hesperus.</title>
        <authorList>
            <person name="Tassone E.E."/>
            <person name="Geib S.M."/>
            <person name="Hall B."/>
            <person name="Fabrick J.A."/>
            <person name="Brent C.S."/>
            <person name="Hull J.J."/>
        </authorList>
    </citation>
    <scope>NUCLEOTIDE SEQUENCE</scope>
</reference>
<dbReference type="EMBL" id="GDHC01005607">
    <property type="protein sequence ID" value="JAQ13022.1"/>
    <property type="molecule type" value="Transcribed_RNA"/>
</dbReference>
<name>A0A0A9YMD8_LYGHE</name>
<reference evidence="2" key="2">
    <citation type="submission" date="2014-07" db="EMBL/GenBank/DDBJ databases">
        <authorList>
            <person name="Hull J."/>
        </authorList>
    </citation>
    <scope>NUCLEOTIDE SEQUENCE</scope>
</reference>
<organism evidence="2">
    <name type="scientific">Lygus hesperus</name>
    <name type="common">Western plant bug</name>
    <dbReference type="NCBI Taxonomy" id="30085"/>
    <lineage>
        <taxon>Eukaryota</taxon>
        <taxon>Metazoa</taxon>
        <taxon>Ecdysozoa</taxon>
        <taxon>Arthropoda</taxon>
        <taxon>Hexapoda</taxon>
        <taxon>Insecta</taxon>
        <taxon>Pterygota</taxon>
        <taxon>Neoptera</taxon>
        <taxon>Paraneoptera</taxon>
        <taxon>Hemiptera</taxon>
        <taxon>Heteroptera</taxon>
        <taxon>Panheteroptera</taxon>
        <taxon>Cimicomorpha</taxon>
        <taxon>Miridae</taxon>
        <taxon>Mirini</taxon>
        <taxon>Lygus</taxon>
    </lineage>
</organism>
<dbReference type="AlphaFoldDB" id="A0A0A9YMD8"/>
<feature type="region of interest" description="Disordered" evidence="1">
    <location>
        <begin position="22"/>
        <end position="73"/>
    </location>
</feature>
<accession>A0A0A9YMD8</accession>
<evidence type="ECO:0000313" key="2">
    <source>
        <dbReference type="EMBL" id="JAG30670.1"/>
    </source>
</evidence>
<feature type="compositionally biased region" description="Low complexity" evidence="1">
    <location>
        <begin position="24"/>
        <end position="37"/>
    </location>
</feature>
<protein>
    <submittedName>
        <fullName evidence="2">Renin-1</fullName>
    </submittedName>
</protein>
<sequence>MNTTFQIIDTHSDGVLDMLSCQPSSTSTNSANDSNTTVQTNLSVGGGSSAGASDESSTNVGAGNTEIPTTPLTPSVIVNLDGVDTHKFPRASVFLWNPSGTHVVVASVQPSKAEMASGDFHRGSQLTDTMVIYSMHGNR</sequence>
<evidence type="ECO:0000256" key="1">
    <source>
        <dbReference type="SAM" id="MobiDB-lite"/>
    </source>
</evidence>
<gene>
    <name evidence="2" type="primary">Ren1_0</name>
    <name evidence="2" type="ORF">CM83_6945</name>
    <name evidence="3" type="ORF">g.17448</name>
</gene>
<proteinExistence type="predicted"/>
<evidence type="ECO:0000313" key="3">
    <source>
        <dbReference type="EMBL" id="JAQ13022.1"/>
    </source>
</evidence>